<sequence>MPYTAEHKAQTRQRIIESAAHQLCEKGIGGVSVAELMKEAGLTHGGFYAHFGSKAALVAEAAAYALGATTQMLDEAAEGAPPSRRLKALVDTYVSRHHVAHPGEGCAIAALGPELSRETPKTRKAFGRVLDKMISMVASHTGARSEKAAREQAIATIATMVGTIVMARAVDDKDFANEILKTGREAALRH</sequence>
<keyword evidence="3" id="KW-0804">Transcription</keyword>
<dbReference type="GO" id="GO:0003677">
    <property type="term" value="F:DNA binding"/>
    <property type="evidence" value="ECO:0007669"/>
    <property type="project" value="UniProtKB-UniRule"/>
</dbReference>
<dbReference type="InterPro" id="IPR023772">
    <property type="entry name" value="DNA-bd_HTH_TetR-type_CS"/>
</dbReference>
<evidence type="ECO:0000256" key="1">
    <source>
        <dbReference type="ARBA" id="ARBA00023015"/>
    </source>
</evidence>
<dbReference type="RefSeq" id="WP_045448822.1">
    <property type="nucleotide sequence ID" value="NZ_BBIO01000017.1"/>
</dbReference>
<dbReference type="STRING" id="1333998.M2A_2849"/>
<evidence type="ECO:0000313" key="6">
    <source>
        <dbReference type="EMBL" id="GAK46350.1"/>
    </source>
</evidence>
<name>A0A081BE82_9HYPH</name>
<evidence type="ECO:0000256" key="3">
    <source>
        <dbReference type="ARBA" id="ARBA00023163"/>
    </source>
</evidence>
<keyword evidence="1" id="KW-0805">Transcription regulation</keyword>
<dbReference type="AlphaFoldDB" id="A0A081BE82"/>
<dbReference type="SUPFAM" id="SSF46689">
    <property type="entry name" value="Homeodomain-like"/>
    <property type="match status" value="1"/>
</dbReference>
<dbReference type="Gene3D" id="1.10.357.10">
    <property type="entry name" value="Tetracycline Repressor, domain 2"/>
    <property type="match status" value="1"/>
</dbReference>
<dbReference type="PRINTS" id="PR00455">
    <property type="entry name" value="HTHTETR"/>
</dbReference>
<gene>
    <name evidence="6" type="ORF">M2A_2849</name>
</gene>
<evidence type="ECO:0000256" key="2">
    <source>
        <dbReference type="ARBA" id="ARBA00023125"/>
    </source>
</evidence>
<dbReference type="Gene3D" id="1.10.10.60">
    <property type="entry name" value="Homeodomain-like"/>
    <property type="match status" value="1"/>
</dbReference>
<dbReference type="PROSITE" id="PS01081">
    <property type="entry name" value="HTH_TETR_1"/>
    <property type="match status" value="1"/>
</dbReference>
<dbReference type="Proteomes" id="UP000028702">
    <property type="component" value="Unassembled WGS sequence"/>
</dbReference>
<keyword evidence="2 4" id="KW-0238">DNA-binding</keyword>
<dbReference type="PANTHER" id="PTHR47506">
    <property type="entry name" value="TRANSCRIPTIONAL REGULATORY PROTEIN"/>
    <property type="match status" value="1"/>
</dbReference>
<feature type="DNA-binding region" description="H-T-H motif" evidence="4">
    <location>
        <begin position="32"/>
        <end position="51"/>
    </location>
</feature>
<dbReference type="SUPFAM" id="SSF48498">
    <property type="entry name" value="Tetracyclin repressor-like, C-terminal domain"/>
    <property type="match status" value="1"/>
</dbReference>
<dbReference type="PROSITE" id="PS50977">
    <property type="entry name" value="HTH_TETR_2"/>
    <property type="match status" value="1"/>
</dbReference>
<protein>
    <submittedName>
        <fullName evidence="6">Regulatory protein TetR</fullName>
    </submittedName>
</protein>
<proteinExistence type="predicted"/>
<dbReference type="InterPro" id="IPR001647">
    <property type="entry name" value="HTH_TetR"/>
</dbReference>
<evidence type="ECO:0000313" key="7">
    <source>
        <dbReference type="Proteomes" id="UP000028702"/>
    </source>
</evidence>
<dbReference type="InterPro" id="IPR009057">
    <property type="entry name" value="Homeodomain-like_sf"/>
</dbReference>
<dbReference type="InterPro" id="IPR036271">
    <property type="entry name" value="Tet_transcr_reg_TetR-rel_C_sf"/>
</dbReference>
<organism evidence="6 7">
    <name type="scientific">Tepidicaulis marinus</name>
    <dbReference type="NCBI Taxonomy" id="1333998"/>
    <lineage>
        <taxon>Bacteria</taxon>
        <taxon>Pseudomonadati</taxon>
        <taxon>Pseudomonadota</taxon>
        <taxon>Alphaproteobacteria</taxon>
        <taxon>Hyphomicrobiales</taxon>
        <taxon>Parvibaculaceae</taxon>
        <taxon>Tepidicaulis</taxon>
    </lineage>
</organism>
<dbReference type="EMBL" id="BBIO01000017">
    <property type="protein sequence ID" value="GAK46350.1"/>
    <property type="molecule type" value="Genomic_DNA"/>
</dbReference>
<evidence type="ECO:0000256" key="4">
    <source>
        <dbReference type="PROSITE-ProRule" id="PRU00335"/>
    </source>
</evidence>
<keyword evidence="7" id="KW-1185">Reference proteome</keyword>
<accession>A0A081BE82</accession>
<reference evidence="6 7" key="1">
    <citation type="submission" date="2014-07" db="EMBL/GenBank/DDBJ databases">
        <title>Tepidicaulis marinum gen. nov., sp. nov., a novel marine bacterium denitrifying nitrate to nitrous oxide strictly under microaerobic conditions.</title>
        <authorList>
            <person name="Takeuchi M."/>
            <person name="Yamagishi T."/>
            <person name="Kamagata Y."/>
            <person name="Oshima K."/>
            <person name="Hattori M."/>
            <person name="Katayama T."/>
            <person name="Hanada S."/>
            <person name="Tamaki H."/>
            <person name="Marumo K."/>
            <person name="Maeda H."/>
            <person name="Nedachi M."/>
            <person name="Iwasaki W."/>
            <person name="Suwa Y."/>
            <person name="Sakata S."/>
        </authorList>
    </citation>
    <scope>NUCLEOTIDE SEQUENCE [LARGE SCALE GENOMIC DNA]</scope>
    <source>
        <strain evidence="6 7">MA2</strain>
    </source>
</reference>
<dbReference type="eggNOG" id="COG1309">
    <property type="taxonomic scope" value="Bacteria"/>
</dbReference>
<comment type="caution">
    <text evidence="6">The sequence shown here is derived from an EMBL/GenBank/DDBJ whole genome shotgun (WGS) entry which is preliminary data.</text>
</comment>
<dbReference type="PANTHER" id="PTHR47506:SF7">
    <property type="entry name" value="TRANSCRIPTIONAL REGULATORY PROTEIN"/>
    <property type="match status" value="1"/>
</dbReference>
<evidence type="ECO:0000259" key="5">
    <source>
        <dbReference type="PROSITE" id="PS50977"/>
    </source>
</evidence>
<feature type="domain" description="HTH tetR-type" evidence="5">
    <location>
        <begin position="9"/>
        <end position="69"/>
    </location>
</feature>
<dbReference type="Pfam" id="PF00440">
    <property type="entry name" value="TetR_N"/>
    <property type="match status" value="1"/>
</dbReference>